<accession>A0A316DE53</accession>
<dbReference type="Proteomes" id="UP000245634">
    <property type="component" value="Unassembled WGS sequence"/>
</dbReference>
<dbReference type="SUPFAM" id="SSF56349">
    <property type="entry name" value="DNA breaking-rejoining enzymes"/>
    <property type="match status" value="1"/>
</dbReference>
<dbReference type="InterPro" id="IPR002104">
    <property type="entry name" value="Integrase_catalytic"/>
</dbReference>
<keyword evidence="3" id="KW-0233">DNA recombination</keyword>
<organism evidence="7 8">
    <name type="scientific">Tumebacillus permanentifrigoris</name>
    <dbReference type="NCBI Taxonomy" id="378543"/>
    <lineage>
        <taxon>Bacteria</taxon>
        <taxon>Bacillati</taxon>
        <taxon>Bacillota</taxon>
        <taxon>Bacilli</taxon>
        <taxon>Bacillales</taxon>
        <taxon>Alicyclobacillaceae</taxon>
        <taxon>Tumebacillus</taxon>
    </lineage>
</organism>
<evidence type="ECO:0000256" key="2">
    <source>
        <dbReference type="ARBA" id="ARBA00023125"/>
    </source>
</evidence>
<dbReference type="Gene3D" id="1.10.150.130">
    <property type="match status" value="1"/>
</dbReference>
<dbReference type="PROSITE" id="PS51900">
    <property type="entry name" value="CB"/>
    <property type="match status" value="1"/>
</dbReference>
<dbReference type="Pfam" id="PF00589">
    <property type="entry name" value="Phage_integrase"/>
    <property type="match status" value="1"/>
</dbReference>
<dbReference type="InterPro" id="IPR011010">
    <property type="entry name" value="DNA_brk_join_enz"/>
</dbReference>
<dbReference type="GO" id="GO:0015074">
    <property type="term" value="P:DNA integration"/>
    <property type="evidence" value="ECO:0007669"/>
    <property type="project" value="InterPro"/>
</dbReference>
<dbReference type="InterPro" id="IPR010998">
    <property type="entry name" value="Integrase_recombinase_N"/>
</dbReference>
<dbReference type="GO" id="GO:0003677">
    <property type="term" value="F:DNA binding"/>
    <property type="evidence" value="ECO:0007669"/>
    <property type="project" value="UniProtKB-UniRule"/>
</dbReference>
<dbReference type="AlphaFoldDB" id="A0A316DE53"/>
<dbReference type="EMBL" id="QGGL01000006">
    <property type="protein sequence ID" value="PWK13947.1"/>
    <property type="molecule type" value="Genomic_DNA"/>
</dbReference>
<proteinExistence type="inferred from homology"/>
<gene>
    <name evidence="7" type="ORF">C7459_106244</name>
</gene>
<evidence type="ECO:0000313" key="7">
    <source>
        <dbReference type="EMBL" id="PWK13947.1"/>
    </source>
</evidence>
<keyword evidence="8" id="KW-1185">Reference proteome</keyword>
<dbReference type="RefSeq" id="WP_109688500.1">
    <property type="nucleotide sequence ID" value="NZ_QGGL01000006.1"/>
</dbReference>
<evidence type="ECO:0000256" key="3">
    <source>
        <dbReference type="ARBA" id="ARBA00023172"/>
    </source>
</evidence>
<sequence length="354" mass="41305">MDRRVGKKTIQTRVVATTAALDVSLDVLFEQFMLAKASENRAPRTLAQYRENYNFFLGYLTERGQSKAFQNVTTELLREYIVWMLHEKVQFKGSKYAPKVQTVGLSPVTVNTRLKTLRVLFGFLKKEKIIAEDPIKPIESVEEDENEVIVLTVEEMRRLFAMPDQKRFSDFRDYVLMNFLLDTFLRINEALSLKVTDVDLDSGMVTVRGEVAKSRKSRMVPLNNYTVRLLRELLAENQEFVSEYVFLANYGDPLQANQFRHRLREYSEEAGIKKRVHPHLFRHTGATMFLENGGDVRHLQMMLGHSDLRMVLRYTHLSKQSLKKQHEQFSPINAVRGKLNKERKIEVKQQRIAM</sequence>
<reference evidence="7 8" key="1">
    <citation type="submission" date="2018-05" db="EMBL/GenBank/DDBJ databases">
        <title>Genomic Encyclopedia of Type Strains, Phase IV (KMG-IV): sequencing the most valuable type-strain genomes for metagenomic binning, comparative biology and taxonomic classification.</title>
        <authorList>
            <person name="Goeker M."/>
        </authorList>
    </citation>
    <scope>NUCLEOTIDE SEQUENCE [LARGE SCALE GENOMIC DNA]</scope>
    <source>
        <strain evidence="7 8">DSM 18773</strain>
    </source>
</reference>
<feature type="domain" description="Tyr recombinase" evidence="5">
    <location>
        <begin position="146"/>
        <end position="327"/>
    </location>
</feature>
<dbReference type="Gene3D" id="1.10.443.10">
    <property type="entry name" value="Intergrase catalytic core"/>
    <property type="match status" value="1"/>
</dbReference>
<comment type="similarity">
    <text evidence="1">Belongs to the 'phage' integrase family.</text>
</comment>
<protein>
    <submittedName>
        <fullName evidence="7">Integrase/recombinase XerD</fullName>
    </submittedName>
</protein>
<dbReference type="Pfam" id="PF13102">
    <property type="entry name" value="Phage_int_SAM_5"/>
    <property type="match status" value="1"/>
</dbReference>
<dbReference type="InterPro" id="IPR025269">
    <property type="entry name" value="SAM-like_dom"/>
</dbReference>
<evidence type="ECO:0000259" key="6">
    <source>
        <dbReference type="PROSITE" id="PS51900"/>
    </source>
</evidence>
<dbReference type="PANTHER" id="PTHR30349">
    <property type="entry name" value="PHAGE INTEGRASE-RELATED"/>
    <property type="match status" value="1"/>
</dbReference>
<dbReference type="InterPro" id="IPR050090">
    <property type="entry name" value="Tyrosine_recombinase_XerCD"/>
</dbReference>
<dbReference type="PROSITE" id="PS51898">
    <property type="entry name" value="TYR_RECOMBINASE"/>
    <property type="match status" value="1"/>
</dbReference>
<dbReference type="InterPro" id="IPR013762">
    <property type="entry name" value="Integrase-like_cat_sf"/>
</dbReference>
<dbReference type="GO" id="GO:0006310">
    <property type="term" value="P:DNA recombination"/>
    <property type="evidence" value="ECO:0007669"/>
    <property type="project" value="UniProtKB-KW"/>
</dbReference>
<dbReference type="OrthoDB" id="107900at2"/>
<evidence type="ECO:0000256" key="4">
    <source>
        <dbReference type="PROSITE-ProRule" id="PRU01248"/>
    </source>
</evidence>
<evidence type="ECO:0000256" key="1">
    <source>
        <dbReference type="ARBA" id="ARBA00008857"/>
    </source>
</evidence>
<dbReference type="PANTHER" id="PTHR30349:SF41">
    <property type="entry name" value="INTEGRASE_RECOMBINASE PROTEIN MJ0367-RELATED"/>
    <property type="match status" value="1"/>
</dbReference>
<comment type="caution">
    <text evidence="7">The sequence shown here is derived from an EMBL/GenBank/DDBJ whole genome shotgun (WGS) entry which is preliminary data.</text>
</comment>
<feature type="domain" description="Core-binding (CB)" evidence="6">
    <location>
        <begin position="23"/>
        <end position="125"/>
    </location>
</feature>
<name>A0A316DE53_9BACL</name>
<evidence type="ECO:0000259" key="5">
    <source>
        <dbReference type="PROSITE" id="PS51898"/>
    </source>
</evidence>
<keyword evidence="2 4" id="KW-0238">DNA-binding</keyword>
<evidence type="ECO:0000313" key="8">
    <source>
        <dbReference type="Proteomes" id="UP000245634"/>
    </source>
</evidence>
<dbReference type="InterPro" id="IPR044068">
    <property type="entry name" value="CB"/>
</dbReference>